<keyword evidence="3 5" id="KW-0413">Isomerase</keyword>
<evidence type="ECO:0000256" key="4">
    <source>
        <dbReference type="PIRSR" id="PIRSR606225-1"/>
    </source>
</evidence>
<dbReference type="Proteomes" id="UP000595841">
    <property type="component" value="Chromosome"/>
</dbReference>
<accession>A0A974P8K5</accession>
<dbReference type="Pfam" id="PF00849">
    <property type="entry name" value="PseudoU_synth_2"/>
    <property type="match status" value="1"/>
</dbReference>
<dbReference type="EC" id="5.4.99.-" evidence="5"/>
<dbReference type="InterPro" id="IPR050188">
    <property type="entry name" value="RluA_PseudoU_synthase"/>
</dbReference>
<name>A0A974P8K5_9BACL</name>
<comment type="similarity">
    <text evidence="2 5">Belongs to the pseudouridine synthase RluA family.</text>
</comment>
<comment type="function">
    <text evidence="5">Responsible for synthesis of pseudouridine from uracil.</text>
</comment>
<evidence type="ECO:0000259" key="6">
    <source>
        <dbReference type="Pfam" id="PF00849"/>
    </source>
</evidence>
<dbReference type="PANTHER" id="PTHR21600:SF44">
    <property type="entry name" value="RIBOSOMAL LARGE SUBUNIT PSEUDOURIDINE SYNTHASE D"/>
    <property type="match status" value="1"/>
</dbReference>
<proteinExistence type="inferred from homology"/>
<gene>
    <name evidence="7" type="ORF">JI735_18600</name>
</gene>
<evidence type="ECO:0000256" key="5">
    <source>
        <dbReference type="RuleBase" id="RU362028"/>
    </source>
</evidence>
<sequence length="359" mass="40188">MTTGYYSPITYQVPPSEDGWLLKTILQKRMDVSRKLLSRLKMTEQGIMLNGERVYISVRVNAGDAVQIRMEQETSEDILPQPLPFEILYEDEHLLVVNKAAGMIVHPTHGHYTDTLANGVVYYWAQKGEQFRFRPVHRLDQETSGVLVIAKNPYSHQHISEQMIAGTVDKRYNAWVHGVPPVLSGDIDGPIDRDPAEPHRRIVTPDGYPSLTRYEVKEVYPGAAKVELKLESGRTHQIRVHMGSIGCPLIGDGMYRHPLYSKAGLPAGEPGARVPERVQLERVAELDAGERAQLERIAELDASISRQALHAVRLSFQHPVLRTELAFEAPLPPDLALLQAKLQREAAAAPAPGCDRNER</sequence>
<dbReference type="AlphaFoldDB" id="A0A974P8K5"/>
<dbReference type="RefSeq" id="WP_202676282.1">
    <property type="nucleotide sequence ID" value="NZ_CP068595.1"/>
</dbReference>
<reference evidence="7 8" key="1">
    <citation type="submission" date="2021-01" db="EMBL/GenBank/DDBJ databases">
        <title>Whole genome sequence of Paenibacillus sonchi LMG 24727 for comparative genomics.</title>
        <authorList>
            <person name="Lee G."/>
            <person name="Kim M.-J."/>
            <person name="Lim K."/>
            <person name="Shin J.-H."/>
        </authorList>
    </citation>
    <scope>NUCLEOTIDE SEQUENCE [LARGE SCALE GENOMIC DNA]</scope>
    <source>
        <strain evidence="7 8">LMG 24727</strain>
    </source>
</reference>
<dbReference type="InterPro" id="IPR006145">
    <property type="entry name" value="PsdUridine_synth_RsuA/RluA"/>
</dbReference>
<protein>
    <recommendedName>
        <fullName evidence="5">Pseudouridine synthase</fullName>
        <ecNumber evidence="5">5.4.99.-</ecNumber>
    </recommendedName>
</protein>
<dbReference type="InterPro" id="IPR006224">
    <property type="entry name" value="PsdUridine_synth_RluA-like_CS"/>
</dbReference>
<feature type="active site" evidence="4">
    <location>
        <position position="140"/>
    </location>
</feature>
<dbReference type="PROSITE" id="PS01129">
    <property type="entry name" value="PSI_RLU"/>
    <property type="match status" value="1"/>
</dbReference>
<dbReference type="EMBL" id="CP068595">
    <property type="protein sequence ID" value="QQZ58763.1"/>
    <property type="molecule type" value="Genomic_DNA"/>
</dbReference>
<dbReference type="CDD" id="cd02869">
    <property type="entry name" value="PseudoU_synth_RluA_like"/>
    <property type="match status" value="1"/>
</dbReference>
<evidence type="ECO:0000256" key="2">
    <source>
        <dbReference type="ARBA" id="ARBA00010876"/>
    </source>
</evidence>
<dbReference type="KEGG" id="pson:JI735_18600"/>
<dbReference type="SUPFAM" id="SSF55120">
    <property type="entry name" value="Pseudouridine synthase"/>
    <property type="match status" value="1"/>
</dbReference>
<dbReference type="NCBIfam" id="TIGR00005">
    <property type="entry name" value="rluA_subfam"/>
    <property type="match status" value="1"/>
</dbReference>
<keyword evidence="8" id="KW-1185">Reference proteome</keyword>
<dbReference type="PANTHER" id="PTHR21600">
    <property type="entry name" value="MITOCHONDRIAL RNA PSEUDOURIDINE SYNTHASE"/>
    <property type="match status" value="1"/>
</dbReference>
<evidence type="ECO:0000256" key="3">
    <source>
        <dbReference type="ARBA" id="ARBA00023235"/>
    </source>
</evidence>
<dbReference type="Gene3D" id="3.30.2350.10">
    <property type="entry name" value="Pseudouridine synthase"/>
    <property type="match status" value="1"/>
</dbReference>
<dbReference type="GO" id="GO:0140098">
    <property type="term" value="F:catalytic activity, acting on RNA"/>
    <property type="evidence" value="ECO:0007669"/>
    <property type="project" value="UniProtKB-ARBA"/>
</dbReference>
<comment type="catalytic activity">
    <reaction evidence="1 5">
        <text>a uridine in RNA = a pseudouridine in RNA</text>
        <dbReference type="Rhea" id="RHEA:48348"/>
        <dbReference type="Rhea" id="RHEA-COMP:12068"/>
        <dbReference type="Rhea" id="RHEA-COMP:12069"/>
        <dbReference type="ChEBI" id="CHEBI:65314"/>
        <dbReference type="ChEBI" id="CHEBI:65315"/>
    </reaction>
</comment>
<evidence type="ECO:0000313" key="8">
    <source>
        <dbReference type="Proteomes" id="UP000595841"/>
    </source>
</evidence>
<dbReference type="InterPro" id="IPR006225">
    <property type="entry name" value="PsdUridine_synth_RluC/D"/>
</dbReference>
<evidence type="ECO:0000256" key="1">
    <source>
        <dbReference type="ARBA" id="ARBA00000073"/>
    </source>
</evidence>
<feature type="domain" description="Pseudouridine synthase RsuA/RluA-like" evidence="6">
    <location>
        <begin position="93"/>
        <end position="242"/>
    </location>
</feature>
<organism evidence="7 8">
    <name type="scientific">Paenibacillus sonchi</name>
    <dbReference type="NCBI Taxonomy" id="373687"/>
    <lineage>
        <taxon>Bacteria</taxon>
        <taxon>Bacillati</taxon>
        <taxon>Bacillota</taxon>
        <taxon>Bacilli</taxon>
        <taxon>Bacillales</taxon>
        <taxon>Paenibacillaceae</taxon>
        <taxon>Paenibacillus</taxon>
        <taxon>Paenibacillus sonchi group</taxon>
    </lineage>
</organism>
<dbReference type="InterPro" id="IPR020103">
    <property type="entry name" value="PsdUridine_synth_cat_dom_sf"/>
</dbReference>
<dbReference type="GO" id="GO:0000455">
    <property type="term" value="P:enzyme-directed rRNA pseudouridine synthesis"/>
    <property type="evidence" value="ECO:0007669"/>
    <property type="project" value="TreeGrafter"/>
</dbReference>
<dbReference type="GO" id="GO:0003723">
    <property type="term" value="F:RNA binding"/>
    <property type="evidence" value="ECO:0007669"/>
    <property type="project" value="InterPro"/>
</dbReference>
<dbReference type="GO" id="GO:0009982">
    <property type="term" value="F:pseudouridine synthase activity"/>
    <property type="evidence" value="ECO:0007669"/>
    <property type="project" value="InterPro"/>
</dbReference>
<evidence type="ECO:0000313" key="7">
    <source>
        <dbReference type="EMBL" id="QQZ58763.1"/>
    </source>
</evidence>